<feature type="compositionally biased region" description="Basic residues" evidence="1">
    <location>
        <begin position="289"/>
        <end position="298"/>
    </location>
</feature>
<evidence type="ECO:0000313" key="2">
    <source>
        <dbReference type="EMBL" id="KAF7680680.1"/>
    </source>
</evidence>
<dbReference type="Proteomes" id="UP000596902">
    <property type="component" value="Unassembled WGS sequence"/>
</dbReference>
<keyword evidence="3" id="KW-1185">Reference proteome</keyword>
<accession>A0A8H7BEP5</accession>
<dbReference type="EMBL" id="JAAABM010000002">
    <property type="protein sequence ID" value="KAF7680680.1"/>
    <property type="molecule type" value="Genomic_DNA"/>
</dbReference>
<feature type="compositionally biased region" description="Acidic residues" evidence="1">
    <location>
        <begin position="420"/>
        <end position="430"/>
    </location>
</feature>
<dbReference type="GeneID" id="62200556"/>
<feature type="region of interest" description="Disordered" evidence="1">
    <location>
        <begin position="349"/>
        <end position="543"/>
    </location>
</feature>
<comment type="caution">
    <text evidence="2">The sequence shown here is derived from an EMBL/GenBank/DDBJ whole genome shotgun (WGS) entry which is preliminary data.</text>
</comment>
<organism evidence="2 3">
    <name type="scientific">Alternaria burnsii</name>
    <dbReference type="NCBI Taxonomy" id="1187904"/>
    <lineage>
        <taxon>Eukaryota</taxon>
        <taxon>Fungi</taxon>
        <taxon>Dikarya</taxon>
        <taxon>Ascomycota</taxon>
        <taxon>Pezizomycotina</taxon>
        <taxon>Dothideomycetes</taxon>
        <taxon>Pleosporomycetidae</taxon>
        <taxon>Pleosporales</taxon>
        <taxon>Pleosporineae</taxon>
        <taxon>Pleosporaceae</taxon>
        <taxon>Alternaria</taxon>
        <taxon>Alternaria sect. Alternaria</taxon>
    </lineage>
</organism>
<reference evidence="2" key="1">
    <citation type="submission" date="2020-01" db="EMBL/GenBank/DDBJ databases">
        <authorList>
            <person name="Feng Z.H.Z."/>
        </authorList>
    </citation>
    <scope>NUCLEOTIDE SEQUENCE</scope>
    <source>
        <strain evidence="2">CBS107.38</strain>
    </source>
</reference>
<proteinExistence type="predicted"/>
<sequence length="727" mass="81344">MSIFNKECCGFWDGSFEIDSDKVIWNATMDPAIIFFNFLLPADHMTDNVLPLLQARNLLGGIPLQVASALNEEYKNAREFLALRYAADIADLIIFLTRTRPDLEPFEVLWCAAHATYKKIPTTIRERVKRDATAHCRAILHNPQFKFVGPLLGHALKALEVYIRPLATGSSSLIWIDAQLLHDLHDIHELSMDGAKARKTLFDYLQHRHPGVETLWHSLVQMYNTYDAKNFPQYSTKPMSTPSLVLWESFYRHIREDVPLEYPQSRPLVLKRRDSLSKSQGTVEEGEKKRSKRKRKSKSKGDGDVEPVENPALPKHHPLETRPVPGEQPVSHQQSSAVTVEILPFLPTVQQPLEKSERKPSKKDRKSTKRKLKKLRAAVRSESSVADEYKRSVVGNNANSGSNVTSMRTTMVEVLKDDDCGSTDDDDDYDGVCLTSPRDPTDNTSVKEGPAREDSSDKEAAAQKSKVSAANVYIGISAEKRTLHGSCGDTPNFEEEDHAKSSDNWQKVGVRKDLPQKQKQKQRKNDRNIGKDVPNTTNHVPIDTKSLPVEANVIVSSANSLEYNAEPRSMKVKAPVPYMVTSELRNDNSQVPLDQCTSWSALFKGFTDARRRRSLQTSDVSTDTAGAQSLTSPDTESHGSIQKNLPSLDHCPFVRSETSIDEEVSKSSAACSTTALPPLEDADMSVDSLAVRDADISQVEQWLMIRYASAFVGLTQAEIESAHWRPE</sequence>
<name>A0A8H7BEP5_9PLEO</name>
<evidence type="ECO:0000313" key="3">
    <source>
        <dbReference type="Proteomes" id="UP000596902"/>
    </source>
</evidence>
<evidence type="ECO:0000256" key="1">
    <source>
        <dbReference type="SAM" id="MobiDB-lite"/>
    </source>
</evidence>
<dbReference type="AlphaFoldDB" id="A0A8H7BEP5"/>
<protein>
    <submittedName>
        <fullName evidence="2">Uncharacterized protein</fullName>
    </submittedName>
</protein>
<feature type="compositionally biased region" description="Basic residues" evidence="1">
    <location>
        <begin position="360"/>
        <end position="377"/>
    </location>
</feature>
<feature type="compositionally biased region" description="Basic and acidic residues" evidence="1">
    <location>
        <begin position="449"/>
        <end position="461"/>
    </location>
</feature>
<feature type="region of interest" description="Disordered" evidence="1">
    <location>
        <begin position="271"/>
        <end position="337"/>
    </location>
</feature>
<feature type="compositionally biased region" description="Low complexity" evidence="1">
    <location>
        <begin position="392"/>
        <end position="406"/>
    </location>
</feature>
<feature type="compositionally biased region" description="Polar residues" evidence="1">
    <location>
        <begin position="615"/>
        <end position="645"/>
    </location>
</feature>
<feature type="region of interest" description="Disordered" evidence="1">
    <location>
        <begin position="614"/>
        <end position="648"/>
    </location>
</feature>
<gene>
    <name evidence="2" type="ORF">GT037_002331</name>
</gene>
<reference evidence="2" key="2">
    <citation type="submission" date="2020-08" db="EMBL/GenBank/DDBJ databases">
        <title>Draft Genome Sequence of Cumin Blight Pathogen Alternaria burnsii.</title>
        <authorList>
            <person name="Feng Z."/>
        </authorList>
    </citation>
    <scope>NUCLEOTIDE SEQUENCE</scope>
    <source>
        <strain evidence="2">CBS107.38</strain>
    </source>
</reference>
<dbReference type="RefSeq" id="XP_038790670.1">
    <property type="nucleotide sequence ID" value="XM_038927378.1"/>
</dbReference>